<feature type="compositionally biased region" description="Polar residues" evidence="1">
    <location>
        <begin position="39"/>
        <end position="49"/>
    </location>
</feature>
<dbReference type="Pfam" id="PF00092">
    <property type="entry name" value="VWA"/>
    <property type="match status" value="1"/>
</dbReference>
<proteinExistence type="predicted"/>
<dbReference type="EMBL" id="FWEW01003840">
    <property type="protein sequence ID" value="SLM41395.1"/>
    <property type="molecule type" value="Genomic_DNA"/>
</dbReference>
<sequence>MPFILDTSRCHSQSSLTAQAPSPNTMGLRNFLRSKSRKNSGSPSRTPTMKSAEGPKSNIGSMNPPAPSTAPPTRRPAVPIPAFGENPDSAPPPYTKPAPEAIITGNMTTTADNPYAFLSDFDTIFLIDDSGSMAGRSWRETAAALKSITPICTAHDADGIDIYFLNSPDSSEYRNLTRSADVDRIFESVKPRGGTPTGTRLNAILKPYLRDVETRGDAVKPLNIIVITDGVPSDDVESVIINAAKKLDKWDSRAWQVGIQFFQVGEERGAAEALRELDDGLAEMGGGTRDIVDTVPWNGTVGSGLNGDGILKVVLGAVNRRLDRKRNSREWGRTE</sequence>
<dbReference type="InterPro" id="IPR036465">
    <property type="entry name" value="vWFA_dom_sf"/>
</dbReference>
<evidence type="ECO:0000259" key="2">
    <source>
        <dbReference type="PROSITE" id="PS50234"/>
    </source>
</evidence>
<reference evidence="4" key="1">
    <citation type="submission" date="2017-03" db="EMBL/GenBank/DDBJ databases">
        <authorList>
            <person name="Sharma R."/>
            <person name="Thines M."/>
        </authorList>
    </citation>
    <scope>NUCLEOTIDE SEQUENCE [LARGE SCALE GENOMIC DNA]</scope>
</reference>
<feature type="compositionally biased region" description="Pro residues" evidence="1">
    <location>
        <begin position="64"/>
        <end position="74"/>
    </location>
</feature>
<dbReference type="PROSITE" id="PS50234">
    <property type="entry name" value="VWFA"/>
    <property type="match status" value="1"/>
</dbReference>
<feature type="compositionally biased region" description="Polar residues" evidence="1">
    <location>
        <begin position="10"/>
        <end position="27"/>
    </location>
</feature>
<accession>A0A1W5DEI2</accession>
<feature type="domain" description="VWFA" evidence="2">
    <location>
        <begin position="122"/>
        <end position="314"/>
    </location>
</feature>
<dbReference type="PANTHER" id="PTHR34706:SF1">
    <property type="entry name" value="VWFA DOMAIN-CONTAINING PROTEIN"/>
    <property type="match status" value="1"/>
</dbReference>
<protein>
    <submittedName>
        <fullName evidence="3">von Willebrand factor, type A</fullName>
    </submittedName>
</protein>
<dbReference type="Gene3D" id="3.40.50.410">
    <property type="entry name" value="von Willebrand factor, type A domain"/>
    <property type="match status" value="1"/>
</dbReference>
<feature type="region of interest" description="Disordered" evidence="1">
    <location>
        <begin position="1"/>
        <end position="96"/>
    </location>
</feature>
<name>A0A1W5DEI2_9LECA</name>
<dbReference type="InterPro" id="IPR002035">
    <property type="entry name" value="VWF_A"/>
</dbReference>
<dbReference type="PANTHER" id="PTHR34706">
    <property type="entry name" value="SLR1338 PROTEIN"/>
    <property type="match status" value="1"/>
</dbReference>
<evidence type="ECO:0000313" key="3">
    <source>
        <dbReference type="EMBL" id="SLM41395.1"/>
    </source>
</evidence>
<evidence type="ECO:0000256" key="1">
    <source>
        <dbReference type="SAM" id="MobiDB-lite"/>
    </source>
</evidence>
<keyword evidence="4" id="KW-1185">Reference proteome</keyword>
<dbReference type="SMART" id="SM00327">
    <property type="entry name" value="VWA"/>
    <property type="match status" value="1"/>
</dbReference>
<dbReference type="AlphaFoldDB" id="A0A1W5DEI2"/>
<dbReference type="SUPFAM" id="SSF53300">
    <property type="entry name" value="vWA-like"/>
    <property type="match status" value="1"/>
</dbReference>
<organism evidence="3 4">
    <name type="scientific">Lasallia pustulata</name>
    <dbReference type="NCBI Taxonomy" id="136370"/>
    <lineage>
        <taxon>Eukaryota</taxon>
        <taxon>Fungi</taxon>
        <taxon>Dikarya</taxon>
        <taxon>Ascomycota</taxon>
        <taxon>Pezizomycotina</taxon>
        <taxon>Lecanoromycetes</taxon>
        <taxon>OSLEUM clade</taxon>
        <taxon>Umbilicariomycetidae</taxon>
        <taxon>Umbilicariales</taxon>
        <taxon>Umbilicariaceae</taxon>
        <taxon>Lasallia</taxon>
    </lineage>
</organism>
<evidence type="ECO:0000313" key="4">
    <source>
        <dbReference type="Proteomes" id="UP000192927"/>
    </source>
</evidence>
<dbReference type="Proteomes" id="UP000192927">
    <property type="component" value="Unassembled WGS sequence"/>
</dbReference>